<protein>
    <submittedName>
        <fullName evidence="1">Uncharacterized protein</fullName>
    </submittedName>
</protein>
<dbReference type="Proteomes" id="UP001162992">
    <property type="component" value="Chromosome 2"/>
</dbReference>
<dbReference type="EMBL" id="CM055093">
    <property type="protein sequence ID" value="KAJ7565795.1"/>
    <property type="molecule type" value="Genomic_DNA"/>
</dbReference>
<name>A0ACC2EHB7_DIPCM</name>
<comment type="caution">
    <text evidence="1">The sequence shown here is derived from an EMBL/GenBank/DDBJ whole genome shotgun (WGS) entry which is preliminary data.</text>
</comment>
<evidence type="ECO:0000313" key="2">
    <source>
        <dbReference type="Proteomes" id="UP001162992"/>
    </source>
</evidence>
<organism evidence="1 2">
    <name type="scientific">Diphasiastrum complanatum</name>
    <name type="common">Issler's clubmoss</name>
    <name type="synonym">Lycopodium complanatum</name>
    <dbReference type="NCBI Taxonomy" id="34168"/>
    <lineage>
        <taxon>Eukaryota</taxon>
        <taxon>Viridiplantae</taxon>
        <taxon>Streptophyta</taxon>
        <taxon>Embryophyta</taxon>
        <taxon>Tracheophyta</taxon>
        <taxon>Lycopodiopsida</taxon>
        <taxon>Lycopodiales</taxon>
        <taxon>Lycopodiaceae</taxon>
        <taxon>Lycopodioideae</taxon>
        <taxon>Diphasiastrum</taxon>
    </lineage>
</organism>
<keyword evidence="2" id="KW-1185">Reference proteome</keyword>
<sequence length="154" mass="17106">MTRCKGKKNKRSDYWGFAEAPAANGRKATRSAVRGSTSLTKLRLARMRKVGDEGLSEEIYEAGFVKKEWDAIQVLVDFLRQAKLDAARDHVHTGDISSNNTWAVKKRRLSISSCRKSNNHPTATAQVDNNSAEEASFAIPFKYEASSGRVDGEK</sequence>
<reference evidence="2" key="1">
    <citation type="journal article" date="2024" name="Proc. Natl. Acad. Sci. U.S.A.">
        <title>Extraordinary preservation of gene collinearity over three hundred million years revealed in homosporous lycophytes.</title>
        <authorList>
            <person name="Li C."/>
            <person name="Wickell D."/>
            <person name="Kuo L.Y."/>
            <person name="Chen X."/>
            <person name="Nie B."/>
            <person name="Liao X."/>
            <person name="Peng D."/>
            <person name="Ji J."/>
            <person name="Jenkins J."/>
            <person name="Williams M."/>
            <person name="Shu S."/>
            <person name="Plott C."/>
            <person name="Barry K."/>
            <person name="Rajasekar S."/>
            <person name="Grimwood J."/>
            <person name="Han X."/>
            <person name="Sun S."/>
            <person name="Hou Z."/>
            <person name="He W."/>
            <person name="Dai G."/>
            <person name="Sun C."/>
            <person name="Schmutz J."/>
            <person name="Leebens-Mack J.H."/>
            <person name="Li F.W."/>
            <person name="Wang L."/>
        </authorList>
    </citation>
    <scope>NUCLEOTIDE SEQUENCE [LARGE SCALE GENOMIC DNA]</scope>
    <source>
        <strain evidence="2">cv. PW_Plant_1</strain>
    </source>
</reference>
<evidence type="ECO:0000313" key="1">
    <source>
        <dbReference type="EMBL" id="KAJ7565795.1"/>
    </source>
</evidence>
<accession>A0ACC2EHB7</accession>
<proteinExistence type="predicted"/>
<gene>
    <name evidence="1" type="ORF">O6H91_02G075400</name>
</gene>